<evidence type="ECO:0000256" key="1">
    <source>
        <dbReference type="ARBA" id="ARBA00004651"/>
    </source>
</evidence>
<comment type="subcellular location">
    <subcellularLocation>
        <location evidence="1">Cell membrane</location>
        <topology evidence="1">Multi-pass membrane protein</topology>
    </subcellularLocation>
</comment>
<feature type="transmembrane region" description="Helical" evidence="7">
    <location>
        <begin position="144"/>
        <end position="161"/>
    </location>
</feature>
<feature type="transmembrane region" description="Helical" evidence="7">
    <location>
        <begin position="351"/>
        <end position="374"/>
    </location>
</feature>
<feature type="transmembrane region" description="Helical" evidence="7">
    <location>
        <begin position="20"/>
        <end position="39"/>
    </location>
</feature>
<keyword evidence="2" id="KW-0813">Transport</keyword>
<evidence type="ECO:0000313" key="8">
    <source>
        <dbReference type="EMBL" id="SEO65522.1"/>
    </source>
</evidence>
<accession>A0A1H8RGT0</accession>
<proteinExistence type="predicted"/>
<feature type="transmembrane region" description="Helical" evidence="7">
    <location>
        <begin position="212"/>
        <end position="245"/>
    </location>
</feature>
<dbReference type="Pfam" id="PF01554">
    <property type="entry name" value="MatE"/>
    <property type="match status" value="2"/>
</dbReference>
<dbReference type="Proteomes" id="UP000199126">
    <property type="component" value="Unassembled WGS sequence"/>
</dbReference>
<keyword evidence="5 7" id="KW-1133">Transmembrane helix</keyword>
<dbReference type="NCBIfam" id="TIGR00797">
    <property type="entry name" value="matE"/>
    <property type="match status" value="1"/>
</dbReference>
<evidence type="ECO:0000256" key="7">
    <source>
        <dbReference type="SAM" id="Phobius"/>
    </source>
</evidence>
<keyword evidence="6 7" id="KW-0472">Membrane</keyword>
<evidence type="ECO:0000256" key="2">
    <source>
        <dbReference type="ARBA" id="ARBA00022448"/>
    </source>
</evidence>
<dbReference type="InterPro" id="IPR048279">
    <property type="entry name" value="MdtK-like"/>
</dbReference>
<dbReference type="GO" id="GO:0015297">
    <property type="term" value="F:antiporter activity"/>
    <property type="evidence" value="ECO:0007669"/>
    <property type="project" value="InterPro"/>
</dbReference>
<feature type="transmembrane region" description="Helical" evidence="7">
    <location>
        <begin position="59"/>
        <end position="81"/>
    </location>
</feature>
<feature type="transmembrane region" description="Helical" evidence="7">
    <location>
        <begin position="394"/>
        <end position="413"/>
    </location>
</feature>
<dbReference type="InterPro" id="IPR002528">
    <property type="entry name" value="MATE_fam"/>
</dbReference>
<evidence type="ECO:0000256" key="3">
    <source>
        <dbReference type="ARBA" id="ARBA00022475"/>
    </source>
</evidence>
<dbReference type="EMBL" id="FODV01000004">
    <property type="protein sequence ID" value="SEO65522.1"/>
    <property type="molecule type" value="Genomic_DNA"/>
</dbReference>
<dbReference type="OrthoDB" id="214119at2157"/>
<keyword evidence="3" id="KW-1003">Cell membrane</keyword>
<sequence>MSAAGRDIDLVDGELVKPMLVLSLPIVLSQLMQVGYNLADTFWVGRVGSAAVSALSFSWPIVFLMISIGGGFTVAGTVLVAQNKGAGNHDAVDHVAGQTIGFVVLVSVVFSAIGYVLTPILLPLIGTSPGTEVHTIAVDYTRTIFLGVFFMFGFFIFQALLRGWGDTKTPMYLMAFGVVVNVVLDPFLILGFTENPLFGVVGLEGLQSSLFAATGFAGFGVQGAAIATVFSRGVGALVGMYLLFAGRVGIHLSPRDLIPERETVAKIVRIGAPSSVEQSTRALGITVLTAVVAFAGAQAAGVDTEAAVAAFGIGNRLNSLVFLPAIGLAQGTSTVVGQNLGADQPERAKRAVLASSGIIAAALVGVSAVAYLFARPIVAVFIPGEEAVIAVGVDYLRIIAPTFAFLGVFNVVNGGFRGSGSTRTAMAFSLVSLWVLRIPTALVLITQFGFGPTGVWWGIAFSNVAAAVLGFLWFLRGTWQNNVVDTSRPTPADD</sequence>
<dbReference type="PANTHER" id="PTHR43549">
    <property type="entry name" value="MULTIDRUG RESISTANCE PROTEIN YPNP-RELATED"/>
    <property type="match status" value="1"/>
</dbReference>
<dbReference type="CDD" id="cd13142">
    <property type="entry name" value="MATE_like_12"/>
    <property type="match status" value="1"/>
</dbReference>
<reference evidence="9" key="1">
    <citation type="submission" date="2016-10" db="EMBL/GenBank/DDBJ databases">
        <authorList>
            <person name="Varghese N."/>
            <person name="Submissions S."/>
        </authorList>
    </citation>
    <scope>NUCLEOTIDE SEQUENCE [LARGE SCALE GENOMIC DNA]</scope>
    <source>
        <strain evidence="9">CGMCC 1.10121</strain>
    </source>
</reference>
<dbReference type="InterPro" id="IPR052031">
    <property type="entry name" value="Membrane_Transporter-Flippase"/>
</dbReference>
<dbReference type="RefSeq" id="WP_089823080.1">
    <property type="nucleotide sequence ID" value="NZ_FODV01000004.1"/>
</dbReference>
<feature type="transmembrane region" description="Helical" evidence="7">
    <location>
        <begin position="454"/>
        <end position="475"/>
    </location>
</feature>
<dbReference type="AlphaFoldDB" id="A0A1H8RGT0"/>
<dbReference type="PIRSF" id="PIRSF006603">
    <property type="entry name" value="DinF"/>
    <property type="match status" value="1"/>
</dbReference>
<evidence type="ECO:0000256" key="6">
    <source>
        <dbReference type="ARBA" id="ARBA00023136"/>
    </source>
</evidence>
<dbReference type="PANTHER" id="PTHR43549:SF2">
    <property type="entry name" value="MULTIDRUG RESISTANCE PROTEIN NORM-RELATED"/>
    <property type="match status" value="1"/>
</dbReference>
<feature type="transmembrane region" description="Helical" evidence="7">
    <location>
        <begin position="173"/>
        <end position="192"/>
    </location>
</feature>
<feature type="transmembrane region" description="Helical" evidence="7">
    <location>
        <begin position="102"/>
        <end position="124"/>
    </location>
</feature>
<feature type="transmembrane region" description="Helical" evidence="7">
    <location>
        <begin position="425"/>
        <end position="448"/>
    </location>
</feature>
<evidence type="ECO:0000256" key="4">
    <source>
        <dbReference type="ARBA" id="ARBA00022692"/>
    </source>
</evidence>
<evidence type="ECO:0000256" key="5">
    <source>
        <dbReference type="ARBA" id="ARBA00022989"/>
    </source>
</evidence>
<dbReference type="GO" id="GO:0042910">
    <property type="term" value="F:xenobiotic transmembrane transporter activity"/>
    <property type="evidence" value="ECO:0007669"/>
    <property type="project" value="InterPro"/>
</dbReference>
<name>A0A1H8RGT0_9EURY</name>
<protein>
    <submittedName>
        <fullName evidence="8">Putative efflux protein, MATE family</fullName>
    </submittedName>
</protein>
<evidence type="ECO:0000313" key="9">
    <source>
        <dbReference type="Proteomes" id="UP000199126"/>
    </source>
</evidence>
<organism evidence="8 9">
    <name type="scientific">Halogranum amylolyticum</name>
    <dbReference type="NCBI Taxonomy" id="660520"/>
    <lineage>
        <taxon>Archaea</taxon>
        <taxon>Methanobacteriati</taxon>
        <taxon>Methanobacteriota</taxon>
        <taxon>Stenosarchaea group</taxon>
        <taxon>Halobacteria</taxon>
        <taxon>Halobacteriales</taxon>
        <taxon>Haloferacaceae</taxon>
    </lineage>
</organism>
<keyword evidence="9" id="KW-1185">Reference proteome</keyword>
<gene>
    <name evidence="8" type="ORF">SAMN04487948_10410</name>
</gene>
<dbReference type="GO" id="GO:0005886">
    <property type="term" value="C:plasma membrane"/>
    <property type="evidence" value="ECO:0007669"/>
    <property type="project" value="UniProtKB-SubCell"/>
</dbReference>
<keyword evidence="4 7" id="KW-0812">Transmembrane</keyword>